<name>A0ABU6GAF5_9BACL</name>
<evidence type="ECO:0000313" key="1">
    <source>
        <dbReference type="EMBL" id="MEC0231183.1"/>
    </source>
</evidence>
<accession>A0ABU6GAF5</accession>
<dbReference type="Proteomes" id="UP001338137">
    <property type="component" value="Unassembled WGS sequence"/>
</dbReference>
<sequence length="233" mass="24635">MPTVDFGRMDGDATFEDLLEAFAKVQKMLDYLMQGGLDSKNAREFGGWLVGLTELQARDKTVGMSTESTPADDIRFWAGDLKKGAPNFKVTESGILTAVAAVIMSAAGYPKVTLNQNSNLLQAFSDALNHVDFTPNAGTAPGLSWYVDGVLKAYFQTTTGGPLLTSFGSAGITLQPAEDLNLLITGGNIKVNGTPAFSGPVYYVKNVLPDGSGGYYGAYGTMNFSKGILTSVS</sequence>
<protein>
    <submittedName>
        <fullName evidence="1">Uncharacterized protein</fullName>
    </submittedName>
</protein>
<gene>
    <name evidence="1" type="ORF">P4I72_29210</name>
</gene>
<dbReference type="RefSeq" id="WP_326075129.1">
    <property type="nucleotide sequence ID" value="NZ_JARLKY010000088.1"/>
</dbReference>
<dbReference type="EMBL" id="JARLKY010000088">
    <property type="protein sequence ID" value="MEC0231183.1"/>
    <property type="molecule type" value="Genomic_DNA"/>
</dbReference>
<evidence type="ECO:0000313" key="2">
    <source>
        <dbReference type="Proteomes" id="UP001338137"/>
    </source>
</evidence>
<organism evidence="1 2">
    <name type="scientific">Paenibacillus alba</name>
    <dbReference type="NCBI Taxonomy" id="1197127"/>
    <lineage>
        <taxon>Bacteria</taxon>
        <taxon>Bacillati</taxon>
        <taxon>Bacillota</taxon>
        <taxon>Bacilli</taxon>
        <taxon>Bacillales</taxon>
        <taxon>Paenibacillaceae</taxon>
        <taxon>Paenibacillus</taxon>
    </lineage>
</organism>
<comment type="caution">
    <text evidence="1">The sequence shown here is derived from an EMBL/GenBank/DDBJ whole genome shotgun (WGS) entry which is preliminary data.</text>
</comment>
<keyword evidence="2" id="KW-1185">Reference proteome</keyword>
<reference evidence="1 2" key="1">
    <citation type="submission" date="2023-03" db="EMBL/GenBank/DDBJ databases">
        <title>Bacillus Genome Sequencing.</title>
        <authorList>
            <person name="Dunlap C."/>
        </authorList>
    </citation>
    <scope>NUCLEOTIDE SEQUENCE [LARGE SCALE GENOMIC DNA]</scope>
    <source>
        <strain evidence="1 2">BD-533</strain>
    </source>
</reference>
<proteinExistence type="predicted"/>